<gene>
    <name evidence="3" type="ORF">PBIL07802_LOCUS8879</name>
</gene>
<organism evidence="3">
    <name type="scientific">Palpitomonas bilix</name>
    <dbReference type="NCBI Taxonomy" id="652834"/>
    <lineage>
        <taxon>Eukaryota</taxon>
        <taxon>Eukaryota incertae sedis</taxon>
    </lineage>
</organism>
<evidence type="ECO:0000313" key="3">
    <source>
        <dbReference type="EMBL" id="CAE0246691.1"/>
    </source>
</evidence>
<protein>
    <submittedName>
        <fullName evidence="3">Uncharacterized protein</fullName>
    </submittedName>
</protein>
<dbReference type="AlphaFoldDB" id="A0A7S3D4W6"/>
<accession>A0A7S3D4W6</accession>
<sequence length="536" mass="56708">MPAIQLESGLLSAIKDGEKGGMGVLLGSLEQGSIFGALPAGQDEAVSAKGALSWISAVAKDMSTMTVGGMNIVGVYFHQDWSEFEKSKSVVSSSLVALASAIFRSTPSLTPDSSRGGSVDSVQLVLLNVNPKNKRHSVRSVVIKRDAKCTILHNIAAADVKVVNGDSEKDGAYLRCDMPFSLCLPSLPLPPLSTVTATTSTDDIIRPFLTSLRAEARVLDNLHFSSARKGAKFFGEKLGRGEEREGLTVASWLDTAEKRVVKNEEGKEISMAHIYPLRTPYSSSDSSSSQGGSVVKLSLSGIVYVPHSYTTVQAAVEMRRALAISLLRKMEKMLSDVVEAEEEEEGAERVGSSDADAEVRMRAKVAFELFTPSCIEEVIALHLLKLGVKQAKVKAEDANGSNNASLLRGSLPRLHLVVKPNYVPVATYQLPGEERAALLENAEVFCGLQGEDVGLYGIDTGVEVEAKREARIAGQVPSSSARGRLPAAATVLSSSPSADAKKKGNKQASCNPVTGAIAAVVMGVAALVLGKASQTL</sequence>
<feature type="region of interest" description="Disordered" evidence="2">
    <location>
        <begin position="475"/>
        <end position="508"/>
    </location>
</feature>
<evidence type="ECO:0000256" key="2">
    <source>
        <dbReference type="SAM" id="MobiDB-lite"/>
    </source>
</evidence>
<dbReference type="Pfam" id="PF14778">
    <property type="entry name" value="ODR4-like"/>
    <property type="match status" value="1"/>
</dbReference>
<name>A0A7S3D4W6_9EUKA</name>
<dbReference type="EMBL" id="HBIB01013591">
    <property type="protein sequence ID" value="CAE0246691.1"/>
    <property type="molecule type" value="Transcribed_RNA"/>
</dbReference>
<dbReference type="InterPro" id="IPR029454">
    <property type="entry name" value="ODR-4-like"/>
</dbReference>
<evidence type="ECO:0000256" key="1">
    <source>
        <dbReference type="SAM" id="Coils"/>
    </source>
</evidence>
<reference evidence="3" key="1">
    <citation type="submission" date="2021-01" db="EMBL/GenBank/DDBJ databases">
        <authorList>
            <person name="Corre E."/>
            <person name="Pelletier E."/>
            <person name="Niang G."/>
            <person name="Scheremetjew M."/>
            <person name="Finn R."/>
            <person name="Kale V."/>
            <person name="Holt S."/>
            <person name="Cochrane G."/>
            <person name="Meng A."/>
            <person name="Brown T."/>
            <person name="Cohen L."/>
        </authorList>
    </citation>
    <scope>NUCLEOTIDE SEQUENCE</scope>
    <source>
        <strain evidence="3">NIES-2562</strain>
    </source>
</reference>
<proteinExistence type="predicted"/>
<keyword evidence="1" id="KW-0175">Coiled coil</keyword>
<feature type="coiled-coil region" evidence="1">
    <location>
        <begin position="323"/>
        <end position="350"/>
    </location>
</feature>